<comment type="caution">
    <text evidence="2">The sequence shown here is derived from an EMBL/GenBank/DDBJ whole genome shotgun (WGS) entry which is preliminary data.</text>
</comment>
<dbReference type="EMBL" id="FNQC01000008">
    <property type="protein sequence ID" value="SDZ24034.1"/>
    <property type="molecule type" value="Genomic_DNA"/>
</dbReference>
<keyword evidence="3" id="KW-1185">Reference proteome</keyword>
<sequence length="509" mass="57916">MKENKGKLFELAEEFKKYRPQAKKEKKTIQVKGTRFDEGLSINLSYSLDLYPQSIYDGYRNGNPAVQLSFEDGLQSEAFYVESFDQEKEDTRYAEVLGTEEEEEILERVVSTQPSKEPQNGEKKNENPGNNTDPMMKEDVENTSKDIQKDEGTEAHGKESPENEHNPSSFEVSNEELANDIKAILQGEKIFDPTQKKTISRKEISPTEILRQKDTEGTSQLNKFPEKIESTYDPEKNEHQIFEKIAQSMRYANSYDLGSIAMETRFDLLEKDIEEEEIKNIHDKKRENTTQDAEIVEEELPTSDKGMFNPETALDTSNGGQSIKEDKLQPADLILFTPTQNQPDISNKLCYGGVYDGNGKIIYATNDHIPMERDLSEILGESEVVAALRAKSITEENGKNVVEKVLETMNQEKDKGDLVHLYYPHVGIHPSVCEKLPSDQSNKCQLYNGKIYLGNDNETFSCARMILNAFGNFDLHFLALVKNEKDSTLIDPLEKPNNPLQYLGHLKQN</sequence>
<dbReference type="Proteomes" id="UP000199663">
    <property type="component" value="Unassembled WGS sequence"/>
</dbReference>
<proteinExistence type="predicted"/>
<reference evidence="2 3" key="1">
    <citation type="submission" date="2016-10" db="EMBL/GenBank/DDBJ databases">
        <authorList>
            <person name="Varghese N."/>
            <person name="Submissions S."/>
        </authorList>
    </citation>
    <scope>NUCLEOTIDE SEQUENCE [LARGE SCALE GENOMIC DNA]</scope>
    <source>
        <strain evidence="2 3">DSM 17997</strain>
    </source>
</reference>
<name>A0A1H3RE76_9BACT</name>
<gene>
    <name evidence="2" type="ORF">SAMN05444412_10871</name>
</gene>
<protein>
    <submittedName>
        <fullName evidence="2">Uncharacterized protein</fullName>
    </submittedName>
</protein>
<dbReference type="RefSeq" id="WP_019598219.1">
    <property type="nucleotide sequence ID" value="NZ_FNQC01000008.1"/>
</dbReference>
<feature type="region of interest" description="Disordered" evidence="1">
    <location>
        <begin position="97"/>
        <end position="172"/>
    </location>
</feature>
<accession>A0A1H3RE76</accession>
<organism evidence="2 3">
    <name type="scientific">Rhodonellum ikkaensis</name>
    <dbReference type="NCBI Taxonomy" id="336829"/>
    <lineage>
        <taxon>Bacteria</taxon>
        <taxon>Pseudomonadati</taxon>
        <taxon>Bacteroidota</taxon>
        <taxon>Cytophagia</taxon>
        <taxon>Cytophagales</taxon>
        <taxon>Cytophagaceae</taxon>
        <taxon>Rhodonellum</taxon>
    </lineage>
</organism>
<evidence type="ECO:0000256" key="1">
    <source>
        <dbReference type="SAM" id="MobiDB-lite"/>
    </source>
</evidence>
<evidence type="ECO:0000313" key="2">
    <source>
        <dbReference type="EMBL" id="SDZ24034.1"/>
    </source>
</evidence>
<feature type="compositionally biased region" description="Basic and acidic residues" evidence="1">
    <location>
        <begin position="135"/>
        <end position="165"/>
    </location>
</feature>
<evidence type="ECO:0000313" key="3">
    <source>
        <dbReference type="Proteomes" id="UP000199663"/>
    </source>
</evidence>